<dbReference type="EMBL" id="CM055104">
    <property type="protein sequence ID" value="KAJ7533303.1"/>
    <property type="molecule type" value="Genomic_DNA"/>
</dbReference>
<proteinExistence type="predicted"/>
<organism evidence="1 2">
    <name type="scientific">Diphasiastrum complanatum</name>
    <name type="common">Issler's clubmoss</name>
    <name type="synonym">Lycopodium complanatum</name>
    <dbReference type="NCBI Taxonomy" id="34168"/>
    <lineage>
        <taxon>Eukaryota</taxon>
        <taxon>Viridiplantae</taxon>
        <taxon>Streptophyta</taxon>
        <taxon>Embryophyta</taxon>
        <taxon>Tracheophyta</taxon>
        <taxon>Lycopodiopsida</taxon>
        <taxon>Lycopodiales</taxon>
        <taxon>Lycopodiaceae</taxon>
        <taxon>Lycopodioideae</taxon>
        <taxon>Diphasiastrum</taxon>
    </lineage>
</organism>
<reference evidence="2" key="1">
    <citation type="journal article" date="2024" name="Proc. Natl. Acad. Sci. U.S.A.">
        <title>Extraordinary preservation of gene collinearity over three hundred million years revealed in homosporous lycophytes.</title>
        <authorList>
            <person name="Li C."/>
            <person name="Wickell D."/>
            <person name="Kuo L.Y."/>
            <person name="Chen X."/>
            <person name="Nie B."/>
            <person name="Liao X."/>
            <person name="Peng D."/>
            <person name="Ji J."/>
            <person name="Jenkins J."/>
            <person name="Williams M."/>
            <person name="Shu S."/>
            <person name="Plott C."/>
            <person name="Barry K."/>
            <person name="Rajasekar S."/>
            <person name="Grimwood J."/>
            <person name="Han X."/>
            <person name="Sun S."/>
            <person name="Hou Z."/>
            <person name="He W."/>
            <person name="Dai G."/>
            <person name="Sun C."/>
            <person name="Schmutz J."/>
            <person name="Leebens-Mack J.H."/>
            <person name="Li F.W."/>
            <person name="Wang L."/>
        </authorList>
    </citation>
    <scope>NUCLEOTIDE SEQUENCE [LARGE SCALE GENOMIC DNA]</scope>
    <source>
        <strain evidence="2">cv. PW_Plant_1</strain>
    </source>
</reference>
<name>A0ACC2BUL2_DIPCM</name>
<comment type="caution">
    <text evidence="1">The sequence shown here is derived from an EMBL/GenBank/DDBJ whole genome shotgun (WGS) entry which is preliminary data.</text>
</comment>
<keyword evidence="2" id="KW-1185">Reference proteome</keyword>
<accession>A0ACC2BUL2</accession>
<evidence type="ECO:0000313" key="2">
    <source>
        <dbReference type="Proteomes" id="UP001162992"/>
    </source>
</evidence>
<sequence>MCILHVNVMFDSMKEILAMYEQFSTDVQIKQLIHHDLESHQAKNHKDELYQCNQKIRHMLGEDLSALSLTQLEELEQQIDVGLHRIRLKKDEVLLQQIDYLRKKESILLEENQMLHNKNAMTKPMLDNMEDMETREPSSVENVDEQHSRELDHETCKDNNYYLQTLLQLGPYQPDPPTEMPTASHQHF</sequence>
<protein>
    <submittedName>
        <fullName evidence="1">Uncharacterized protein</fullName>
    </submittedName>
</protein>
<gene>
    <name evidence="1" type="ORF">O6H91_13G042100</name>
</gene>
<dbReference type="Proteomes" id="UP001162992">
    <property type="component" value="Chromosome 13"/>
</dbReference>
<evidence type="ECO:0000313" key="1">
    <source>
        <dbReference type="EMBL" id="KAJ7533303.1"/>
    </source>
</evidence>